<evidence type="ECO:0000256" key="1">
    <source>
        <dbReference type="ARBA" id="ARBA00004141"/>
    </source>
</evidence>
<comment type="similarity">
    <text evidence="2 12">Belongs to the short-chain dehydrogenases/reductases (SDR) family.</text>
</comment>
<feature type="domain" description="Ketoreductase" evidence="14">
    <location>
        <begin position="97"/>
        <end position="273"/>
    </location>
</feature>
<comment type="function">
    <text evidence="9">Catalyzes the reduction of all-trans-retinal to all-trans-retinol in the presence of NADPH.</text>
</comment>
<gene>
    <name evidence="15" type="ORF">GLOTRDRAFT_54835</name>
</gene>
<evidence type="ECO:0000256" key="2">
    <source>
        <dbReference type="ARBA" id="ARBA00006484"/>
    </source>
</evidence>
<dbReference type="InterPro" id="IPR057326">
    <property type="entry name" value="KR_dom"/>
</dbReference>
<evidence type="ECO:0000256" key="4">
    <source>
        <dbReference type="ARBA" id="ARBA00022857"/>
    </source>
</evidence>
<evidence type="ECO:0000256" key="13">
    <source>
        <dbReference type="SAM" id="Phobius"/>
    </source>
</evidence>
<dbReference type="KEGG" id="gtr:GLOTRDRAFT_54835"/>
<dbReference type="SMART" id="SM00822">
    <property type="entry name" value="PKS_KR"/>
    <property type="match status" value="1"/>
</dbReference>
<evidence type="ECO:0000256" key="6">
    <source>
        <dbReference type="ARBA" id="ARBA00023002"/>
    </source>
</evidence>
<dbReference type="Proteomes" id="UP000030669">
    <property type="component" value="Unassembled WGS sequence"/>
</dbReference>
<dbReference type="PROSITE" id="PS00061">
    <property type="entry name" value="ADH_SHORT"/>
    <property type="match status" value="1"/>
</dbReference>
<feature type="transmembrane region" description="Helical" evidence="13">
    <location>
        <begin position="53"/>
        <end position="72"/>
    </location>
</feature>
<dbReference type="HOGENOM" id="CLU_010194_5_1_1"/>
<dbReference type="PANTHER" id="PTHR24322:SF736">
    <property type="entry name" value="RETINOL DEHYDROGENASE 10"/>
    <property type="match status" value="1"/>
</dbReference>
<keyword evidence="8 13" id="KW-0472">Membrane</keyword>
<evidence type="ECO:0000256" key="5">
    <source>
        <dbReference type="ARBA" id="ARBA00022989"/>
    </source>
</evidence>
<evidence type="ECO:0000256" key="12">
    <source>
        <dbReference type="RuleBase" id="RU000363"/>
    </source>
</evidence>
<comment type="subcellular location">
    <subcellularLocation>
        <location evidence="1">Membrane</location>
        <topology evidence="1">Multi-pass membrane protein</topology>
    </subcellularLocation>
</comment>
<evidence type="ECO:0000256" key="10">
    <source>
        <dbReference type="ARBA" id="ARBA00068717"/>
    </source>
</evidence>
<reference evidence="15 16" key="1">
    <citation type="journal article" date="2012" name="Science">
        <title>The Paleozoic origin of enzymatic lignin decomposition reconstructed from 31 fungal genomes.</title>
        <authorList>
            <person name="Floudas D."/>
            <person name="Binder M."/>
            <person name="Riley R."/>
            <person name="Barry K."/>
            <person name="Blanchette R.A."/>
            <person name="Henrissat B."/>
            <person name="Martinez A.T."/>
            <person name="Otillar R."/>
            <person name="Spatafora J.W."/>
            <person name="Yadav J.S."/>
            <person name="Aerts A."/>
            <person name="Benoit I."/>
            <person name="Boyd A."/>
            <person name="Carlson A."/>
            <person name="Copeland A."/>
            <person name="Coutinho P.M."/>
            <person name="de Vries R.P."/>
            <person name="Ferreira P."/>
            <person name="Findley K."/>
            <person name="Foster B."/>
            <person name="Gaskell J."/>
            <person name="Glotzer D."/>
            <person name="Gorecki P."/>
            <person name="Heitman J."/>
            <person name="Hesse C."/>
            <person name="Hori C."/>
            <person name="Igarashi K."/>
            <person name="Jurgens J.A."/>
            <person name="Kallen N."/>
            <person name="Kersten P."/>
            <person name="Kohler A."/>
            <person name="Kuees U."/>
            <person name="Kumar T.K.A."/>
            <person name="Kuo A."/>
            <person name="LaButti K."/>
            <person name="Larrondo L.F."/>
            <person name="Lindquist E."/>
            <person name="Ling A."/>
            <person name="Lombard V."/>
            <person name="Lucas S."/>
            <person name="Lundell T."/>
            <person name="Martin R."/>
            <person name="McLaughlin D.J."/>
            <person name="Morgenstern I."/>
            <person name="Morin E."/>
            <person name="Murat C."/>
            <person name="Nagy L.G."/>
            <person name="Nolan M."/>
            <person name="Ohm R.A."/>
            <person name="Patyshakuliyeva A."/>
            <person name="Rokas A."/>
            <person name="Ruiz-Duenas F.J."/>
            <person name="Sabat G."/>
            <person name="Salamov A."/>
            <person name="Samejima M."/>
            <person name="Schmutz J."/>
            <person name="Slot J.C."/>
            <person name="St John F."/>
            <person name="Stenlid J."/>
            <person name="Sun H."/>
            <person name="Sun S."/>
            <person name="Syed K."/>
            <person name="Tsang A."/>
            <person name="Wiebenga A."/>
            <person name="Young D."/>
            <person name="Pisabarro A."/>
            <person name="Eastwood D.C."/>
            <person name="Martin F."/>
            <person name="Cullen D."/>
            <person name="Grigoriev I.V."/>
            <person name="Hibbett D.S."/>
        </authorList>
    </citation>
    <scope>NUCLEOTIDE SEQUENCE [LARGE SCALE GENOMIC DNA]</scope>
    <source>
        <strain evidence="15 16">ATCC 11539</strain>
    </source>
</reference>
<dbReference type="InterPro" id="IPR002347">
    <property type="entry name" value="SDR_fam"/>
</dbReference>
<dbReference type="InterPro" id="IPR036291">
    <property type="entry name" value="NAD(P)-bd_dom_sf"/>
</dbReference>
<dbReference type="AlphaFoldDB" id="S7QIL2"/>
<keyword evidence="7" id="KW-0443">Lipid metabolism</keyword>
<dbReference type="OrthoDB" id="10253736at2759"/>
<evidence type="ECO:0000256" key="11">
    <source>
        <dbReference type="ARBA" id="ARBA00082544"/>
    </source>
</evidence>
<accession>S7QIL2</accession>
<dbReference type="FunFam" id="3.40.50.720:FF:000131">
    <property type="entry name" value="Short-chain dehydrogenase/reductase 3"/>
    <property type="match status" value="1"/>
</dbReference>
<evidence type="ECO:0000313" key="15">
    <source>
        <dbReference type="EMBL" id="EPQ59117.1"/>
    </source>
</evidence>
<keyword evidence="16" id="KW-1185">Reference proteome</keyword>
<keyword evidence="4" id="KW-0521">NADP</keyword>
<dbReference type="InterPro" id="IPR020904">
    <property type="entry name" value="Sc_DH/Rdtase_CS"/>
</dbReference>
<evidence type="ECO:0000256" key="8">
    <source>
        <dbReference type="ARBA" id="ARBA00023136"/>
    </source>
</evidence>
<dbReference type="GeneID" id="19307008"/>
<evidence type="ECO:0000256" key="7">
    <source>
        <dbReference type="ARBA" id="ARBA00023098"/>
    </source>
</evidence>
<evidence type="ECO:0000256" key="3">
    <source>
        <dbReference type="ARBA" id="ARBA00022692"/>
    </source>
</evidence>
<dbReference type="Gene3D" id="3.40.50.720">
    <property type="entry name" value="NAD(P)-binding Rossmann-like Domain"/>
    <property type="match status" value="1"/>
</dbReference>
<organism evidence="15 16">
    <name type="scientific">Gloeophyllum trabeum (strain ATCC 11539 / FP-39264 / Madison 617)</name>
    <name type="common">Brown rot fungus</name>
    <dbReference type="NCBI Taxonomy" id="670483"/>
    <lineage>
        <taxon>Eukaryota</taxon>
        <taxon>Fungi</taxon>
        <taxon>Dikarya</taxon>
        <taxon>Basidiomycota</taxon>
        <taxon>Agaricomycotina</taxon>
        <taxon>Agaricomycetes</taxon>
        <taxon>Gloeophyllales</taxon>
        <taxon>Gloeophyllaceae</taxon>
        <taxon>Gloeophyllum</taxon>
    </lineage>
</organism>
<keyword evidence="6" id="KW-0560">Oxidoreductase</keyword>
<dbReference type="Pfam" id="PF00106">
    <property type="entry name" value="adh_short"/>
    <property type="match status" value="1"/>
</dbReference>
<protein>
    <recommendedName>
        <fullName evidence="10">Short-chain dehydrogenase/reductase 3</fullName>
    </recommendedName>
    <alternativeName>
        <fullName evidence="11">Retinal short-chain dehydrogenase/reductase 1</fullName>
    </alternativeName>
</protein>
<feature type="transmembrane region" description="Helical" evidence="13">
    <location>
        <begin position="26"/>
        <end position="47"/>
    </location>
</feature>
<dbReference type="CDD" id="cd05339">
    <property type="entry name" value="17beta-HSDXI-like_SDR_c"/>
    <property type="match status" value="1"/>
</dbReference>
<evidence type="ECO:0000259" key="14">
    <source>
        <dbReference type="SMART" id="SM00822"/>
    </source>
</evidence>
<dbReference type="eggNOG" id="KOG1201">
    <property type="taxonomic scope" value="Eukaryota"/>
</dbReference>
<dbReference type="EMBL" id="KB469297">
    <property type="protein sequence ID" value="EPQ59117.1"/>
    <property type="molecule type" value="Genomic_DNA"/>
</dbReference>
<name>S7QIL2_GLOTA</name>
<evidence type="ECO:0000256" key="9">
    <source>
        <dbReference type="ARBA" id="ARBA00059620"/>
    </source>
</evidence>
<keyword evidence="3 13" id="KW-0812">Transmembrane</keyword>
<dbReference type="SUPFAM" id="SSF51735">
    <property type="entry name" value="NAD(P)-binding Rossmann-fold domains"/>
    <property type="match status" value="1"/>
</dbReference>
<dbReference type="GO" id="GO:0052650">
    <property type="term" value="F:all-trans-retinol dehydrogenase (NADP+) activity"/>
    <property type="evidence" value="ECO:0007669"/>
    <property type="project" value="UniProtKB-ARBA"/>
</dbReference>
<dbReference type="PANTHER" id="PTHR24322">
    <property type="entry name" value="PKSB"/>
    <property type="match status" value="1"/>
</dbReference>
<dbReference type="PRINTS" id="PR00080">
    <property type="entry name" value="SDRFAMILY"/>
</dbReference>
<evidence type="ECO:0000313" key="16">
    <source>
        <dbReference type="Proteomes" id="UP000030669"/>
    </source>
</evidence>
<dbReference type="OMA" id="NWYAVLP"/>
<proteinExistence type="inferred from homology"/>
<dbReference type="GO" id="GO:0016020">
    <property type="term" value="C:membrane"/>
    <property type="evidence" value="ECO:0007669"/>
    <property type="project" value="UniProtKB-SubCell"/>
</dbReference>
<sequence>MEASRQPPSEPSPVWDTLNIDLVVKVLSHTLFGPFFLTFIPIFYWSLGYSPSGTIIVSSTAYCLAVALFWFVKWYSRLYANNASLFFAPAPLDWSEQLVVITGGASGIGELIANTLAVRNVTVVVLDVKPIVTENYNIAFYKCDVSKWDEVEAVSKKVIEELGHPTILINNAGVVQGKLILDLSPEDIKQTFDTNVLAHFWTLKAFLPEMIKQKKGHVVTVSSVMSQVGCAQMSDYSASKAALQTLHASLRAELDTHYAAPSVRTTLLLLGHTHTPLFSTTRLPPPQSPLARLPFLYHFLFPSLHPVDVAKAVIRALDEQHSVTLCLPWYVNFVGVARETLPSFGWAFCKWVTGADWAMSGFVKVSGRRPEEGKGEKRGL</sequence>
<dbReference type="PRINTS" id="PR00081">
    <property type="entry name" value="GDHRDH"/>
</dbReference>
<dbReference type="RefSeq" id="XP_007861851.1">
    <property type="nucleotide sequence ID" value="XM_007863660.1"/>
</dbReference>
<keyword evidence="5 13" id="KW-1133">Transmembrane helix</keyword>